<evidence type="ECO:0008006" key="11">
    <source>
        <dbReference type="Google" id="ProtNLM"/>
    </source>
</evidence>
<evidence type="ECO:0000256" key="1">
    <source>
        <dbReference type="ARBA" id="ARBA00004236"/>
    </source>
</evidence>
<evidence type="ECO:0000313" key="10">
    <source>
        <dbReference type="Proteomes" id="UP001153712"/>
    </source>
</evidence>
<evidence type="ECO:0000256" key="6">
    <source>
        <dbReference type="ARBA" id="ARBA00023136"/>
    </source>
</evidence>
<dbReference type="GO" id="GO:0005044">
    <property type="term" value="F:scavenger receptor activity"/>
    <property type="evidence" value="ECO:0007669"/>
    <property type="project" value="TreeGrafter"/>
</dbReference>
<evidence type="ECO:0000313" key="9">
    <source>
        <dbReference type="EMBL" id="CAG9856254.1"/>
    </source>
</evidence>
<dbReference type="GO" id="GO:0005886">
    <property type="term" value="C:plasma membrane"/>
    <property type="evidence" value="ECO:0007669"/>
    <property type="project" value="UniProtKB-SubCell"/>
</dbReference>
<dbReference type="InterPro" id="IPR002159">
    <property type="entry name" value="CD36_fam"/>
</dbReference>
<keyword evidence="7" id="KW-0325">Glycoprotein</keyword>
<evidence type="ECO:0000256" key="3">
    <source>
        <dbReference type="ARBA" id="ARBA00022475"/>
    </source>
</evidence>
<dbReference type="AlphaFoldDB" id="A0A9N9TLP6"/>
<evidence type="ECO:0000256" key="2">
    <source>
        <dbReference type="ARBA" id="ARBA00010532"/>
    </source>
</evidence>
<dbReference type="PANTHER" id="PTHR11923:SF67">
    <property type="entry name" value="RE68569P"/>
    <property type="match status" value="1"/>
</dbReference>
<dbReference type="EMBL" id="OU900105">
    <property type="protein sequence ID" value="CAG9856254.1"/>
    <property type="molecule type" value="Genomic_DNA"/>
</dbReference>
<keyword evidence="10" id="KW-1185">Reference proteome</keyword>
<evidence type="ECO:0000256" key="5">
    <source>
        <dbReference type="ARBA" id="ARBA00022989"/>
    </source>
</evidence>
<comment type="subcellular location">
    <subcellularLocation>
        <location evidence="1">Cell membrane</location>
    </subcellularLocation>
</comment>
<dbReference type="GO" id="GO:0005737">
    <property type="term" value="C:cytoplasm"/>
    <property type="evidence" value="ECO:0007669"/>
    <property type="project" value="TreeGrafter"/>
</dbReference>
<evidence type="ECO:0000256" key="7">
    <source>
        <dbReference type="ARBA" id="ARBA00023180"/>
    </source>
</evidence>
<gene>
    <name evidence="9" type="ORF">PHYEVI_LOCUS2680</name>
</gene>
<keyword evidence="5 8" id="KW-1133">Transmembrane helix</keyword>
<feature type="transmembrane region" description="Helical" evidence="8">
    <location>
        <begin position="489"/>
        <end position="509"/>
    </location>
</feature>
<name>A0A9N9TLP6_PHYSR</name>
<protein>
    <recommendedName>
        <fullName evidence="11">Scavenger receptor class B member 1</fullName>
    </recommendedName>
</protein>
<evidence type="ECO:0000256" key="4">
    <source>
        <dbReference type="ARBA" id="ARBA00022692"/>
    </source>
</evidence>
<comment type="similarity">
    <text evidence="2">Belongs to the CD36 family.</text>
</comment>
<feature type="transmembrane region" description="Helical" evidence="8">
    <location>
        <begin position="50"/>
        <end position="70"/>
    </location>
</feature>
<proteinExistence type="inferred from homology"/>
<dbReference type="Proteomes" id="UP001153712">
    <property type="component" value="Chromosome 12"/>
</dbReference>
<accession>A0A9N9TLP6</accession>
<dbReference type="PANTHER" id="PTHR11923">
    <property type="entry name" value="SCAVENGER RECEPTOR CLASS B TYPE-1 SR-B1"/>
    <property type="match status" value="1"/>
</dbReference>
<dbReference type="OrthoDB" id="18585at2759"/>
<reference evidence="9" key="1">
    <citation type="submission" date="2022-01" db="EMBL/GenBank/DDBJ databases">
        <authorList>
            <person name="King R."/>
        </authorList>
    </citation>
    <scope>NUCLEOTIDE SEQUENCE</scope>
</reference>
<keyword evidence="3" id="KW-1003">Cell membrane</keyword>
<dbReference type="Pfam" id="PF01130">
    <property type="entry name" value="CD36"/>
    <property type="match status" value="1"/>
</dbReference>
<dbReference type="PRINTS" id="PR01609">
    <property type="entry name" value="CD36FAMILY"/>
</dbReference>
<keyword evidence="6 8" id="KW-0472">Membrane</keyword>
<evidence type="ECO:0000256" key="8">
    <source>
        <dbReference type="SAM" id="Phobius"/>
    </source>
</evidence>
<sequence>MKELFNLWNRILGSTYDAVNTNSNADQRKKFKEKDAEANATKPSTQYKSAIIVAILGLVGVLIGTFINVANPYDFLFRWKLIFERGGEIYELWREPPVELYLKVYLWNVTNREEYLNGIDDKLKLAEVGPYVYRELISHENVTFNENGTLTAAPKHPLIWVPELSEGRKEDDMLILPNIALLSIADVVSDSSYFTRLGLNIVIRQTESYPLVEMTAKEFMFGYSSKLLSLGNRFLSNWIYFEKLGLIDRMYDFDGDYETVYDGQKFGYKNIGLIEKYKGSTKIPQWDSPCGDITGASDGTKFQGYITPNDSLLFFRKSMCRAKKLIRVNETIANGLKAFVYNFDPDADDNGIEQESNKCFCRKNTKCKPKGLLDVRDCYYGFPIALSYPHFLDADKHLSANVTGMNPDPSKHKTYFIIQPESGLPIELAVRYQINMDLGSIKTIANCERFENMVLPLLWTEIRMDKLPEFLGVRFRLYLNILPLIEKSMMFGSFVGGVLLFLLALYKFVKIKKGRAQGFTDPWIEDALVYNIDRKLSSYIPDKRAVSAKEMEVYRESLMPLNA</sequence>
<organism evidence="9 10">
    <name type="scientific">Phyllotreta striolata</name>
    <name type="common">Striped flea beetle</name>
    <name type="synonym">Crioceris striolata</name>
    <dbReference type="NCBI Taxonomy" id="444603"/>
    <lineage>
        <taxon>Eukaryota</taxon>
        <taxon>Metazoa</taxon>
        <taxon>Ecdysozoa</taxon>
        <taxon>Arthropoda</taxon>
        <taxon>Hexapoda</taxon>
        <taxon>Insecta</taxon>
        <taxon>Pterygota</taxon>
        <taxon>Neoptera</taxon>
        <taxon>Endopterygota</taxon>
        <taxon>Coleoptera</taxon>
        <taxon>Polyphaga</taxon>
        <taxon>Cucujiformia</taxon>
        <taxon>Chrysomeloidea</taxon>
        <taxon>Chrysomelidae</taxon>
        <taxon>Galerucinae</taxon>
        <taxon>Alticini</taxon>
        <taxon>Phyllotreta</taxon>
    </lineage>
</organism>
<keyword evidence="4 8" id="KW-0812">Transmembrane</keyword>